<keyword evidence="2" id="KW-1185">Reference proteome</keyword>
<comment type="caution">
    <text evidence="1">The sequence shown here is derived from an EMBL/GenBank/DDBJ whole genome shotgun (WGS) entry which is preliminary data.</text>
</comment>
<organism evidence="1 2">
    <name type="scientific">Hallella mizrahii</name>
    <dbReference type="NCBI Taxonomy" id="2606637"/>
    <lineage>
        <taxon>Bacteria</taxon>
        <taxon>Pseudomonadati</taxon>
        <taxon>Bacteroidota</taxon>
        <taxon>Bacteroidia</taxon>
        <taxon>Bacteroidales</taxon>
        <taxon>Prevotellaceae</taxon>
        <taxon>Hallella</taxon>
    </lineage>
</organism>
<proteinExistence type="predicted"/>
<accession>A0A7K0KFA9</accession>
<reference evidence="1 2" key="1">
    <citation type="submission" date="2019-08" db="EMBL/GenBank/DDBJ databases">
        <title>In-depth cultivation of the pig gut microbiome towards novel bacterial diversity and tailored functional studies.</title>
        <authorList>
            <person name="Wylensek D."/>
            <person name="Hitch T.C.A."/>
            <person name="Clavel T."/>
        </authorList>
    </citation>
    <scope>NUCLEOTIDE SEQUENCE [LARGE SCALE GENOMIC DNA]</scope>
    <source>
        <strain evidence="1 2">LKV-178-WT-2A</strain>
    </source>
</reference>
<sequence length="69" mass="8192">MKARAYGRTELAMMYCPQDTPGAAWRKLRQWTEHCPDLLKRLQDLGYTGHQRTFTPAQVKWIFYYLGEP</sequence>
<evidence type="ECO:0000313" key="1">
    <source>
        <dbReference type="EMBL" id="MST84622.1"/>
    </source>
</evidence>
<dbReference type="InterPro" id="IPR025342">
    <property type="entry name" value="DUF4248"/>
</dbReference>
<dbReference type="Pfam" id="PF14053">
    <property type="entry name" value="DUF4248"/>
    <property type="match status" value="1"/>
</dbReference>
<dbReference type="EMBL" id="VUNG01000018">
    <property type="protein sequence ID" value="MST84622.1"/>
    <property type="molecule type" value="Genomic_DNA"/>
</dbReference>
<evidence type="ECO:0000313" key="2">
    <source>
        <dbReference type="Proteomes" id="UP000438914"/>
    </source>
</evidence>
<dbReference type="AlphaFoldDB" id="A0A7K0KFA9"/>
<name>A0A7K0KFA9_9BACT</name>
<dbReference type="Proteomes" id="UP000438914">
    <property type="component" value="Unassembled WGS sequence"/>
</dbReference>
<protein>
    <submittedName>
        <fullName evidence="1">DUF4248 domain-containing protein</fullName>
    </submittedName>
</protein>
<gene>
    <name evidence="1" type="ORF">FYJ73_08060</name>
</gene>